<dbReference type="SUPFAM" id="SSF53098">
    <property type="entry name" value="Ribonuclease H-like"/>
    <property type="match status" value="1"/>
</dbReference>
<keyword evidence="2" id="KW-1185">Reference proteome</keyword>
<dbReference type="CDD" id="cd06222">
    <property type="entry name" value="RNase_H_like"/>
    <property type="match status" value="1"/>
</dbReference>
<dbReference type="AlphaFoldDB" id="A0AAE0E6W6"/>
<proteinExistence type="predicted"/>
<evidence type="ECO:0000313" key="1">
    <source>
        <dbReference type="EMBL" id="KAK3211673.1"/>
    </source>
</evidence>
<dbReference type="PANTHER" id="PTHR33033">
    <property type="entry name" value="POLYNUCLEOTIDYL TRANSFERASE, RIBONUCLEASE H-LIKE SUPERFAMILY PROTEIN-RELATED"/>
    <property type="match status" value="1"/>
</dbReference>
<comment type="caution">
    <text evidence="1">The sequence shown here is derived from an EMBL/GenBank/DDBJ whole genome shotgun (WGS) entry which is preliminary data.</text>
</comment>
<dbReference type="PANTHER" id="PTHR33033:SF90">
    <property type="entry name" value="RNASE H TYPE-1 DOMAIN-CONTAINING PROTEIN"/>
    <property type="match status" value="1"/>
</dbReference>
<evidence type="ECO:0000313" key="2">
    <source>
        <dbReference type="Proteomes" id="UP001281410"/>
    </source>
</evidence>
<name>A0AAE0E6W6_9ROSI</name>
<dbReference type="Gene3D" id="3.30.420.10">
    <property type="entry name" value="Ribonuclease H-like superfamily/Ribonuclease H"/>
    <property type="match status" value="1"/>
</dbReference>
<dbReference type="InterPro" id="IPR012337">
    <property type="entry name" value="RNaseH-like_sf"/>
</dbReference>
<dbReference type="EMBL" id="JANJYJ010000005">
    <property type="protein sequence ID" value="KAK3211673.1"/>
    <property type="molecule type" value="Genomic_DNA"/>
</dbReference>
<reference evidence="1" key="1">
    <citation type="journal article" date="2023" name="Plant J.">
        <title>Genome sequences and population genomics provide insights into the demographic history, inbreeding, and mutation load of two 'living fossil' tree species of Dipteronia.</title>
        <authorList>
            <person name="Feng Y."/>
            <person name="Comes H.P."/>
            <person name="Chen J."/>
            <person name="Zhu S."/>
            <person name="Lu R."/>
            <person name="Zhang X."/>
            <person name="Li P."/>
            <person name="Qiu J."/>
            <person name="Olsen K.M."/>
            <person name="Qiu Y."/>
        </authorList>
    </citation>
    <scope>NUCLEOTIDE SEQUENCE</scope>
    <source>
        <strain evidence="1">NBL</strain>
    </source>
</reference>
<dbReference type="GO" id="GO:0003676">
    <property type="term" value="F:nucleic acid binding"/>
    <property type="evidence" value="ECO:0007669"/>
    <property type="project" value="InterPro"/>
</dbReference>
<dbReference type="InterPro" id="IPR044730">
    <property type="entry name" value="RNase_H-like_dom_plant"/>
</dbReference>
<accession>A0AAE0E6W6</accession>
<gene>
    <name evidence="1" type="ORF">Dsin_016379</name>
</gene>
<sequence>MVTALLLNMTDLYVEPKKFRSKEINEWIPSTLNCLKFNVDGSSRGNLGSAGIEGVRRDSNGMVLCLFSLGVGIMDSNATEILAIRRALEL</sequence>
<protein>
    <recommendedName>
        <fullName evidence="3">RNase H type-1 domain-containing protein</fullName>
    </recommendedName>
</protein>
<dbReference type="Proteomes" id="UP001281410">
    <property type="component" value="Unassembled WGS sequence"/>
</dbReference>
<evidence type="ECO:0008006" key="3">
    <source>
        <dbReference type="Google" id="ProtNLM"/>
    </source>
</evidence>
<dbReference type="InterPro" id="IPR036397">
    <property type="entry name" value="RNaseH_sf"/>
</dbReference>
<organism evidence="1 2">
    <name type="scientific">Dipteronia sinensis</name>
    <dbReference type="NCBI Taxonomy" id="43782"/>
    <lineage>
        <taxon>Eukaryota</taxon>
        <taxon>Viridiplantae</taxon>
        <taxon>Streptophyta</taxon>
        <taxon>Embryophyta</taxon>
        <taxon>Tracheophyta</taxon>
        <taxon>Spermatophyta</taxon>
        <taxon>Magnoliopsida</taxon>
        <taxon>eudicotyledons</taxon>
        <taxon>Gunneridae</taxon>
        <taxon>Pentapetalae</taxon>
        <taxon>rosids</taxon>
        <taxon>malvids</taxon>
        <taxon>Sapindales</taxon>
        <taxon>Sapindaceae</taxon>
        <taxon>Hippocastanoideae</taxon>
        <taxon>Acereae</taxon>
        <taxon>Dipteronia</taxon>
    </lineage>
</organism>